<comment type="similarity">
    <text evidence="2">Belongs to the CPA3 antiporters (TC 2.A.63) subunit A family.</text>
</comment>
<feature type="transmembrane region" description="Helical" evidence="7">
    <location>
        <begin position="6"/>
        <end position="25"/>
    </location>
</feature>
<evidence type="ECO:0000256" key="3">
    <source>
        <dbReference type="ARBA" id="ARBA00022692"/>
    </source>
</evidence>
<dbReference type="GO" id="GO:0042773">
    <property type="term" value="P:ATP synthesis coupled electron transport"/>
    <property type="evidence" value="ECO:0007669"/>
    <property type="project" value="InterPro"/>
</dbReference>
<feature type="transmembrane region" description="Helical" evidence="7">
    <location>
        <begin position="250"/>
        <end position="275"/>
    </location>
</feature>
<dbReference type="Gene3D" id="1.20.5.2700">
    <property type="match status" value="1"/>
</dbReference>
<keyword evidence="4 7" id="KW-1133">Transmembrane helix</keyword>
<dbReference type="InterPro" id="IPR018393">
    <property type="entry name" value="NADHpl_OxRdtase_5_subgr"/>
</dbReference>
<dbReference type="OrthoDB" id="9807568at2"/>
<dbReference type="GO" id="GO:0015990">
    <property type="term" value="P:electron transport coupled proton transport"/>
    <property type="evidence" value="ECO:0007669"/>
    <property type="project" value="TreeGrafter"/>
</dbReference>
<feature type="transmembrane region" description="Helical" evidence="7">
    <location>
        <begin position="140"/>
        <end position="158"/>
    </location>
</feature>
<name>A0A660KW98_9BACL</name>
<feature type="transmembrane region" description="Helical" evidence="7">
    <location>
        <begin position="414"/>
        <end position="434"/>
    </location>
</feature>
<feature type="transmembrane region" description="Helical" evidence="7">
    <location>
        <begin position="594"/>
        <end position="614"/>
    </location>
</feature>
<keyword evidence="11" id="KW-1185">Reference proteome</keyword>
<comment type="subcellular location">
    <subcellularLocation>
        <location evidence="1">Cell membrane</location>
        <topology evidence="1">Multi-pass membrane protein</topology>
    </subcellularLocation>
    <subcellularLocation>
        <location evidence="6">Membrane</location>
        <topology evidence="6">Multi-pass membrane protein</topology>
    </subcellularLocation>
</comment>
<evidence type="ECO:0000313" key="11">
    <source>
        <dbReference type="Proteomes" id="UP000267019"/>
    </source>
</evidence>
<feature type="transmembrane region" description="Helical" evidence="7">
    <location>
        <begin position="115"/>
        <end position="134"/>
    </location>
</feature>
<feature type="transmembrane region" description="Helical" evidence="7">
    <location>
        <begin position="281"/>
        <end position="299"/>
    </location>
</feature>
<protein>
    <submittedName>
        <fullName evidence="10">NADH dehydrogenase subunit L</fullName>
    </submittedName>
</protein>
<dbReference type="Pfam" id="PF00361">
    <property type="entry name" value="Proton_antipo_M"/>
    <property type="match status" value="1"/>
</dbReference>
<sequence length="619" mass="66157">MDLLGLGYLVVLAPLASFALLLAFGPSLGRRAHFVGIAATLFSAGAATLLLVRFLQEGPVVGPRLTWLTLGDLVVDVRFEVSALSAIMLLTVSLVSFLVHVYSVGYMEGDPRYPVFYTHLSLFTFGMLALVFSANMLARYLFWEIVGLASFLLIGFWFEKPAAREAAKKAFLVTRVGDVGFFAALLFIFAYVKSFDDADLFAAVSGGVIPDWALTAIALLLFLGAVGKSGQFPLHVWLPDAMEGPTPVSALIHAATMVAAGVYLVAAAYPVFLAAPYALDVVAWVGAFTALFAGTMGLAEYDIKRVLAYSTISQLGHMTLALGVGAYVAGLFHLTAHAYFKALLFLAAGSIIHATGTQDIREMGGLLRRLPRTSIAFLAGALALVGIPPFAGFFSKEFILERTLEANPALYGMGLAAAFVTALYVGRLVGYVFFGENRTPHGVHESPPVMLVPLYVLTAFALGYGFLETPWAPLLSRFFASDGTVSEIHPPVFGLDVLLGVSVGLLGLLVGGYAVLQGTRLAPWGRFTRPVFQVLARRYYIDDFYHIVFVQGAVALGRAAQAIQTFVVEGTVALVVLGTEALARLGSAVQNGRVQTYGAVATLGIALLLFLALWKGGLW</sequence>
<feature type="transmembrane region" description="Helical" evidence="7">
    <location>
        <begin position="375"/>
        <end position="394"/>
    </location>
</feature>
<feature type="transmembrane region" description="Helical" evidence="7">
    <location>
        <begin position="212"/>
        <end position="238"/>
    </location>
</feature>
<dbReference type="GO" id="GO:0005886">
    <property type="term" value="C:plasma membrane"/>
    <property type="evidence" value="ECO:0007669"/>
    <property type="project" value="UniProtKB-SubCell"/>
</dbReference>
<evidence type="ECO:0000256" key="7">
    <source>
        <dbReference type="SAM" id="Phobius"/>
    </source>
</evidence>
<proteinExistence type="inferred from homology"/>
<gene>
    <name evidence="10" type="ORF">C7438_1489</name>
</gene>
<accession>A0A660KW98</accession>
<dbReference type="EMBL" id="RBIJ01000005">
    <property type="protein sequence ID" value="RKQ83829.1"/>
    <property type="molecule type" value="Genomic_DNA"/>
</dbReference>
<evidence type="ECO:0000256" key="6">
    <source>
        <dbReference type="RuleBase" id="RU000320"/>
    </source>
</evidence>
<dbReference type="NCBIfam" id="TIGR01974">
    <property type="entry name" value="NDH_I_L"/>
    <property type="match status" value="1"/>
</dbReference>
<dbReference type="PANTHER" id="PTHR42829:SF2">
    <property type="entry name" value="NADH-UBIQUINONE OXIDOREDUCTASE CHAIN 5"/>
    <property type="match status" value="1"/>
</dbReference>
<feature type="transmembrane region" description="Helical" evidence="7">
    <location>
        <begin position="32"/>
        <end position="55"/>
    </location>
</feature>
<keyword evidence="5 7" id="KW-0472">Membrane</keyword>
<evidence type="ECO:0000256" key="2">
    <source>
        <dbReference type="ARBA" id="ARBA00008483"/>
    </source>
</evidence>
<evidence type="ECO:0000259" key="8">
    <source>
        <dbReference type="Pfam" id="PF00361"/>
    </source>
</evidence>
<keyword evidence="3 6" id="KW-0812">Transmembrane</keyword>
<dbReference type="NCBIfam" id="NF005141">
    <property type="entry name" value="PRK06590.1"/>
    <property type="match status" value="1"/>
</dbReference>
<feature type="transmembrane region" description="Helical" evidence="7">
    <location>
        <begin position="83"/>
        <end position="103"/>
    </location>
</feature>
<dbReference type="AlphaFoldDB" id="A0A660KW98"/>
<dbReference type="PRINTS" id="PR01434">
    <property type="entry name" value="NADHDHGNASE5"/>
</dbReference>
<dbReference type="InterPro" id="IPR003945">
    <property type="entry name" value="NU5C-like"/>
</dbReference>
<feature type="transmembrane region" description="Helical" evidence="7">
    <location>
        <begin position="497"/>
        <end position="516"/>
    </location>
</feature>
<evidence type="ECO:0000256" key="1">
    <source>
        <dbReference type="ARBA" id="ARBA00004651"/>
    </source>
</evidence>
<dbReference type="Pfam" id="PF00662">
    <property type="entry name" value="Proton_antipo_N"/>
    <property type="match status" value="1"/>
</dbReference>
<feature type="transmembrane region" description="Helical" evidence="7">
    <location>
        <begin position="336"/>
        <end position="354"/>
    </location>
</feature>
<reference evidence="10 11" key="1">
    <citation type="submission" date="2018-10" db="EMBL/GenBank/DDBJ databases">
        <title>Genomic Encyclopedia of Type Strains, Phase IV (KMG-IV): sequencing the most valuable type-strain genomes for metagenomic binning, comparative biology and taxonomic classification.</title>
        <authorList>
            <person name="Goeker M."/>
        </authorList>
    </citation>
    <scope>NUCLEOTIDE SEQUENCE [LARGE SCALE GENOMIC DNA]</scope>
    <source>
        <strain evidence="10 11">DSM 22653</strain>
    </source>
</reference>
<feature type="domain" description="NADH-Ubiquinone oxidoreductase (complex I) chain 5 N-terminal" evidence="9">
    <location>
        <begin position="67"/>
        <end position="117"/>
    </location>
</feature>
<feature type="transmembrane region" description="Helical" evidence="7">
    <location>
        <begin position="170"/>
        <end position="192"/>
    </location>
</feature>
<evidence type="ECO:0000259" key="9">
    <source>
        <dbReference type="Pfam" id="PF00662"/>
    </source>
</evidence>
<dbReference type="GO" id="GO:0008137">
    <property type="term" value="F:NADH dehydrogenase (ubiquinone) activity"/>
    <property type="evidence" value="ECO:0007669"/>
    <property type="project" value="InterPro"/>
</dbReference>
<feature type="transmembrane region" description="Helical" evidence="7">
    <location>
        <begin position="306"/>
        <end position="330"/>
    </location>
</feature>
<dbReference type="Proteomes" id="UP000267019">
    <property type="component" value="Unassembled WGS sequence"/>
</dbReference>
<evidence type="ECO:0000313" key="10">
    <source>
        <dbReference type="EMBL" id="RKQ83829.1"/>
    </source>
</evidence>
<feature type="domain" description="NADH:quinone oxidoreductase/Mrp antiporter transmembrane" evidence="8">
    <location>
        <begin position="133"/>
        <end position="410"/>
    </location>
</feature>
<dbReference type="RefSeq" id="WP_121444738.1">
    <property type="nucleotide sequence ID" value="NZ_RBIJ01000005.1"/>
</dbReference>
<dbReference type="PRINTS" id="PR01435">
    <property type="entry name" value="NPOXDRDTASE5"/>
</dbReference>
<dbReference type="InterPro" id="IPR001516">
    <property type="entry name" value="Proton_antipo_N"/>
</dbReference>
<feature type="transmembrane region" description="Helical" evidence="7">
    <location>
        <begin position="446"/>
        <end position="467"/>
    </location>
</feature>
<organism evidence="10 11">
    <name type="scientific">Brockia lithotrophica</name>
    <dbReference type="NCBI Taxonomy" id="933949"/>
    <lineage>
        <taxon>Bacteria</taxon>
        <taxon>Bacillati</taxon>
        <taxon>Bacillota</taxon>
        <taxon>Bacilli</taxon>
        <taxon>Bacillales</taxon>
        <taxon>Bacillales Family X. Incertae Sedis</taxon>
        <taxon>Brockia</taxon>
    </lineage>
</organism>
<evidence type="ECO:0000256" key="4">
    <source>
        <dbReference type="ARBA" id="ARBA00022989"/>
    </source>
</evidence>
<dbReference type="GO" id="GO:0003954">
    <property type="term" value="F:NADH dehydrogenase activity"/>
    <property type="evidence" value="ECO:0007669"/>
    <property type="project" value="TreeGrafter"/>
</dbReference>
<evidence type="ECO:0000256" key="5">
    <source>
        <dbReference type="ARBA" id="ARBA00023136"/>
    </source>
</evidence>
<dbReference type="InterPro" id="IPR001750">
    <property type="entry name" value="ND/Mrp_TM"/>
</dbReference>
<comment type="caution">
    <text evidence="10">The sequence shown here is derived from an EMBL/GenBank/DDBJ whole genome shotgun (WGS) entry which is preliminary data.</text>
</comment>
<dbReference type="PANTHER" id="PTHR42829">
    <property type="entry name" value="NADH-UBIQUINONE OXIDOREDUCTASE CHAIN 5"/>
    <property type="match status" value="1"/>
</dbReference>